<evidence type="ECO:0000256" key="1">
    <source>
        <dbReference type="SAM" id="MobiDB-lite"/>
    </source>
</evidence>
<gene>
    <name evidence="2" type="ORF">TrVE_jg8104</name>
</gene>
<evidence type="ECO:0000313" key="3">
    <source>
        <dbReference type="Proteomes" id="UP001165160"/>
    </source>
</evidence>
<organism evidence="2 3">
    <name type="scientific">Triparma verrucosa</name>
    <dbReference type="NCBI Taxonomy" id="1606542"/>
    <lineage>
        <taxon>Eukaryota</taxon>
        <taxon>Sar</taxon>
        <taxon>Stramenopiles</taxon>
        <taxon>Ochrophyta</taxon>
        <taxon>Bolidophyceae</taxon>
        <taxon>Parmales</taxon>
        <taxon>Triparmaceae</taxon>
        <taxon>Triparma</taxon>
    </lineage>
</organism>
<sequence>MARAPRFGPPLTAHSCSQNYSSSLPPTILPIPSTTQTMSSKTSVPYDYINSTHRYTYVPTPSSSSSSTSPPASSPYDCPISLNPERHALQANYILQSHRTPPKPSYKRAEQLKAGEMRYYPGRDEWLVEWGRVRRYGVNQKMTPHESYVGFLKGEKGEGWKRGAYEQF</sequence>
<feature type="region of interest" description="Disordered" evidence="1">
    <location>
        <begin position="58"/>
        <end position="81"/>
    </location>
</feature>
<feature type="compositionally biased region" description="Low complexity" evidence="1">
    <location>
        <begin position="59"/>
        <end position="75"/>
    </location>
</feature>
<accession>A0A9W7BGT8</accession>
<dbReference type="Proteomes" id="UP001165160">
    <property type="component" value="Unassembled WGS sequence"/>
</dbReference>
<comment type="caution">
    <text evidence="2">The sequence shown here is derived from an EMBL/GenBank/DDBJ whole genome shotgun (WGS) entry which is preliminary data.</text>
</comment>
<dbReference type="EMBL" id="BRXX01000103">
    <property type="protein sequence ID" value="GMH90162.1"/>
    <property type="molecule type" value="Genomic_DNA"/>
</dbReference>
<reference evidence="3" key="1">
    <citation type="journal article" date="2023" name="Commun. Biol.">
        <title>Genome analysis of Parmales, the sister group of diatoms, reveals the evolutionary specialization of diatoms from phago-mixotrophs to photoautotrophs.</title>
        <authorList>
            <person name="Ban H."/>
            <person name="Sato S."/>
            <person name="Yoshikawa S."/>
            <person name="Yamada K."/>
            <person name="Nakamura Y."/>
            <person name="Ichinomiya M."/>
            <person name="Sato N."/>
            <person name="Blanc-Mathieu R."/>
            <person name="Endo H."/>
            <person name="Kuwata A."/>
            <person name="Ogata H."/>
        </authorList>
    </citation>
    <scope>NUCLEOTIDE SEQUENCE [LARGE SCALE GENOMIC DNA]</scope>
    <source>
        <strain evidence="3">NIES 3699</strain>
    </source>
</reference>
<name>A0A9W7BGT8_9STRA</name>
<proteinExistence type="predicted"/>
<keyword evidence="3" id="KW-1185">Reference proteome</keyword>
<dbReference type="AlphaFoldDB" id="A0A9W7BGT8"/>
<protein>
    <submittedName>
        <fullName evidence="2">Uncharacterized protein</fullName>
    </submittedName>
</protein>
<evidence type="ECO:0000313" key="2">
    <source>
        <dbReference type="EMBL" id="GMH90162.1"/>
    </source>
</evidence>